<sequence length="193" mass="22220">MKTISTFLVTFLTILAFNSISMLGIELYDTRESVEELNLPIVGEEPEIIKYRTKNGNELSVTFENDKVVYMENDWLLKDDGSEPLFTNFIFGKTSIAEIRNEFGTNGFTYSNRLVSNTNTHLVTFNCFEFDTNKNEVLVTITGITIEEKDQVNENNISEKLKLLAIIIADRKYLDEIWGKEKVFDGDYKKINL</sequence>
<name>A0M4L0_CHRFK</name>
<accession>A0M4L0</accession>
<dbReference type="KEGG" id="gfo:GFO_2599"/>
<dbReference type="HOGENOM" id="CLU_1407027_0_0_10"/>
<protein>
    <submittedName>
        <fullName evidence="1">Secreted protein</fullName>
    </submittedName>
</protein>
<dbReference type="AlphaFoldDB" id="A0M4L0"/>
<dbReference type="STRING" id="411154.GFO_2599"/>
<organism evidence="1 2">
    <name type="scientific">Christiangramia forsetii (strain DSM 17595 / CGMCC 1.15422 / KT0803)</name>
    <name type="common">Gramella forsetii</name>
    <dbReference type="NCBI Taxonomy" id="411154"/>
    <lineage>
        <taxon>Bacteria</taxon>
        <taxon>Pseudomonadati</taxon>
        <taxon>Bacteroidota</taxon>
        <taxon>Flavobacteriia</taxon>
        <taxon>Flavobacteriales</taxon>
        <taxon>Flavobacteriaceae</taxon>
        <taxon>Christiangramia</taxon>
    </lineage>
</organism>
<evidence type="ECO:0000313" key="2">
    <source>
        <dbReference type="Proteomes" id="UP000000755"/>
    </source>
</evidence>
<dbReference type="Proteomes" id="UP000000755">
    <property type="component" value="Chromosome"/>
</dbReference>
<evidence type="ECO:0000313" key="1">
    <source>
        <dbReference type="EMBL" id="CAL67555.1"/>
    </source>
</evidence>
<proteinExistence type="predicted"/>
<dbReference type="EMBL" id="CU207366">
    <property type="protein sequence ID" value="CAL67555.1"/>
    <property type="molecule type" value="Genomic_DNA"/>
</dbReference>
<gene>
    <name evidence="1" type="ordered locus">GFO_2599</name>
</gene>
<dbReference type="eggNOG" id="ENOG50338M7">
    <property type="taxonomic scope" value="Bacteria"/>
</dbReference>
<reference evidence="1 2" key="1">
    <citation type="journal article" date="2006" name="Environ. Microbiol.">
        <title>Whole genome analysis of the marine Bacteroidetes'Gramella forsetii' reveals adaptations to degradation of polymeric organic matter.</title>
        <authorList>
            <person name="Bauer M."/>
            <person name="Kube M."/>
            <person name="Teeling H."/>
            <person name="Richter M."/>
            <person name="Lombardot T."/>
            <person name="Allers E."/>
            <person name="Wuerdemann C.A."/>
            <person name="Quast C."/>
            <person name="Kuhl H."/>
            <person name="Knaust F."/>
            <person name="Woebken D."/>
            <person name="Bischof K."/>
            <person name="Mussmann M."/>
            <person name="Choudhuri J.V."/>
            <person name="Meyer F."/>
            <person name="Reinhardt R."/>
            <person name="Amann R.I."/>
            <person name="Gloeckner F.O."/>
        </authorList>
    </citation>
    <scope>NUCLEOTIDE SEQUENCE [LARGE SCALE GENOMIC DNA]</scope>
    <source>
        <strain evidence="1 2">KT0803</strain>
    </source>
</reference>